<keyword evidence="1" id="KW-0433">Leucine-rich repeat</keyword>
<evidence type="ECO:0000313" key="5">
    <source>
        <dbReference type="Proteomes" id="UP000039865"/>
    </source>
</evidence>
<feature type="compositionally biased region" description="Low complexity" evidence="3">
    <location>
        <begin position="284"/>
        <end position="301"/>
    </location>
</feature>
<dbReference type="Pfam" id="PF14580">
    <property type="entry name" value="LRR_9"/>
    <property type="match status" value="1"/>
</dbReference>
<evidence type="ECO:0000313" key="4">
    <source>
        <dbReference type="EMBL" id="CDW84017.1"/>
    </source>
</evidence>
<dbReference type="Gene3D" id="3.80.10.10">
    <property type="entry name" value="Ribonuclease Inhibitor"/>
    <property type="match status" value="1"/>
</dbReference>
<dbReference type="SUPFAM" id="SSF52058">
    <property type="entry name" value="L domain-like"/>
    <property type="match status" value="1"/>
</dbReference>
<reference evidence="4 5" key="1">
    <citation type="submission" date="2014-06" db="EMBL/GenBank/DDBJ databases">
        <authorList>
            <person name="Swart Estienne"/>
        </authorList>
    </citation>
    <scope>NUCLEOTIDE SEQUENCE [LARGE SCALE GENOMIC DNA]</scope>
    <source>
        <strain evidence="4 5">130c</strain>
    </source>
</reference>
<dbReference type="Proteomes" id="UP000039865">
    <property type="component" value="Unassembled WGS sequence"/>
</dbReference>
<keyword evidence="2" id="KW-0677">Repeat</keyword>
<name>A0A078AS33_STYLE</name>
<evidence type="ECO:0000256" key="2">
    <source>
        <dbReference type="ARBA" id="ARBA00022737"/>
    </source>
</evidence>
<organism evidence="4 5">
    <name type="scientific">Stylonychia lemnae</name>
    <name type="common">Ciliate</name>
    <dbReference type="NCBI Taxonomy" id="5949"/>
    <lineage>
        <taxon>Eukaryota</taxon>
        <taxon>Sar</taxon>
        <taxon>Alveolata</taxon>
        <taxon>Ciliophora</taxon>
        <taxon>Intramacronucleata</taxon>
        <taxon>Spirotrichea</taxon>
        <taxon>Stichotrichia</taxon>
        <taxon>Sporadotrichida</taxon>
        <taxon>Oxytrichidae</taxon>
        <taxon>Stylonychinae</taxon>
        <taxon>Stylonychia</taxon>
    </lineage>
</organism>
<accession>A0A078AS33</accession>
<dbReference type="OrthoDB" id="1517790at2759"/>
<gene>
    <name evidence="4" type="primary">Contig11962.g12795</name>
    <name evidence="4" type="ORF">STYLEM_13074</name>
</gene>
<dbReference type="EMBL" id="CCKQ01012400">
    <property type="protein sequence ID" value="CDW84017.1"/>
    <property type="molecule type" value="Genomic_DNA"/>
</dbReference>
<keyword evidence="5" id="KW-1185">Reference proteome</keyword>
<dbReference type="PANTHER" id="PTHR18849">
    <property type="entry name" value="LEUCINE RICH REPEAT PROTEIN"/>
    <property type="match status" value="1"/>
</dbReference>
<feature type="region of interest" description="Disordered" evidence="3">
    <location>
        <begin position="197"/>
        <end position="353"/>
    </location>
</feature>
<evidence type="ECO:0000256" key="3">
    <source>
        <dbReference type="SAM" id="MobiDB-lite"/>
    </source>
</evidence>
<dbReference type="InterPro" id="IPR001611">
    <property type="entry name" value="Leu-rich_rpt"/>
</dbReference>
<feature type="region of interest" description="Disordered" evidence="3">
    <location>
        <begin position="129"/>
        <end position="174"/>
    </location>
</feature>
<dbReference type="AlphaFoldDB" id="A0A078AS33"/>
<dbReference type="PANTHER" id="PTHR18849:SF0">
    <property type="entry name" value="CILIA- AND FLAGELLA-ASSOCIATED PROTEIN 410-RELATED"/>
    <property type="match status" value="1"/>
</dbReference>
<dbReference type="InParanoid" id="A0A078AS33"/>
<dbReference type="InterPro" id="IPR032675">
    <property type="entry name" value="LRR_dom_sf"/>
</dbReference>
<sequence length="394" mass="44968">MSKALTLELIHMKTKTNRIDSIKNLNLWGNDLDDISIVNQMNALEVLSLSVNNISTLKDVQNCYNLRELYLRKNSLSDIQEVRYLQPLRKLRILWLGENPIADIQGYRQFVIKCLPQIEKLDNDMISGEEKQRSDNVDLDDFGGQVPQSKISPPRKEQLQAYNQPPKRAQTQFQAQQDFSGDDMMDNFVSQKQPQAQFAYGGGGKVQRSPPQSKRNIVQDGYNSPRSNNRNDRNISPQENFGGAGAGFAAAKVKHSPKQSYQQQYDSQLDRGIGGGMYDEPPRQYEQQQQQRKPYQQAQQQMPHHNYQRAQTAQVDYERNEQSPIGNKKAGGGGAGDLTGQLQPHQVREKKNGTREQFRNENILCAIIALMKELDKSGLEFVKKDCEKRLQKLE</sequence>
<evidence type="ECO:0000256" key="1">
    <source>
        <dbReference type="ARBA" id="ARBA00022614"/>
    </source>
</evidence>
<protein>
    <submittedName>
        <fullName evidence="4">Leucine rich repeat family protein</fullName>
    </submittedName>
</protein>
<dbReference type="PROSITE" id="PS51450">
    <property type="entry name" value="LRR"/>
    <property type="match status" value="3"/>
</dbReference>
<proteinExistence type="predicted"/>